<evidence type="ECO:0000256" key="1">
    <source>
        <dbReference type="SAM" id="MobiDB-lite"/>
    </source>
</evidence>
<comment type="caution">
    <text evidence="2">The sequence shown here is derived from an EMBL/GenBank/DDBJ whole genome shotgun (WGS) entry which is preliminary data.</text>
</comment>
<dbReference type="AlphaFoldDB" id="A0A5N5Q969"/>
<keyword evidence="3" id="KW-1185">Reference proteome</keyword>
<dbReference type="EMBL" id="SSOP01000646">
    <property type="protein sequence ID" value="KAB5587968.1"/>
    <property type="molecule type" value="Genomic_DNA"/>
</dbReference>
<proteinExistence type="predicted"/>
<dbReference type="OrthoDB" id="107110at2759"/>
<name>A0A5N5Q969_9AGAM</name>
<organism evidence="2 3">
    <name type="scientific">Ceratobasidium theobromae</name>
    <dbReference type="NCBI Taxonomy" id="1582974"/>
    <lineage>
        <taxon>Eukaryota</taxon>
        <taxon>Fungi</taxon>
        <taxon>Dikarya</taxon>
        <taxon>Basidiomycota</taxon>
        <taxon>Agaricomycotina</taxon>
        <taxon>Agaricomycetes</taxon>
        <taxon>Cantharellales</taxon>
        <taxon>Ceratobasidiaceae</taxon>
        <taxon>Ceratobasidium</taxon>
    </lineage>
</organism>
<dbReference type="PANTHER" id="PTHR33266:SF1">
    <property type="entry name" value="F-BOX DOMAIN-CONTAINING PROTEIN"/>
    <property type="match status" value="1"/>
</dbReference>
<dbReference type="Proteomes" id="UP000383932">
    <property type="component" value="Unassembled WGS sequence"/>
</dbReference>
<accession>A0A5N5Q969</accession>
<evidence type="ECO:0000313" key="2">
    <source>
        <dbReference type="EMBL" id="KAB5587968.1"/>
    </source>
</evidence>
<protein>
    <submittedName>
        <fullName evidence="2">Uncharacterized protein</fullName>
    </submittedName>
</protein>
<feature type="region of interest" description="Disordered" evidence="1">
    <location>
        <begin position="332"/>
        <end position="357"/>
    </location>
</feature>
<feature type="compositionally biased region" description="Basic and acidic residues" evidence="1">
    <location>
        <begin position="332"/>
        <end position="342"/>
    </location>
</feature>
<gene>
    <name evidence="2" type="ORF">CTheo_8590</name>
</gene>
<sequence>MFRNDGTSAKEEPRFPGANASNYKLTRFFIKKFKLPDNDDTGEVVSELLLKTGRRETIVQACLDGDFDRVRQGKRSCFLLWLRTHLVFMGVELKDGGLCVDVKRQSSDPPEDPAGEIILVLKPLPVDWESIPLGSDDLIVRDLEVSFECDYLGKAVDGLYHYLEHNNREFNRVQWTKSQYYGKFCSIVQSSGTGKSRAMIELRRKDVIVLYMNLRDKDDRNTFPPRDVVIADILTPPPSGKRKYGNCCYALFIAIFRVLKSTFERYLSSTRGAQKLIERWNNEMCNFGSQKRTQWFEEVGKEHKKQLAAIDADWDASEGKGVCTKDEAMELDQSKDKQIQDRGDDDAMQVDEGDKARPGRPSLFEAFNAWEDFAKKNLALDPADNRPRLVIEFDEAHTLSDRKEYRPSHILCRVINAYSEYASSIWVIFASTTSQVSDFSPPSPVYDSLRVSRDGQFLFPPYIHLDWDQNAKDITKMKPEEVAKLDYISQLGRPLWASLLKTMKPPKLLKTAIVKLCAADQYEPTQEYQALAVSGARFCIDICFGHLESNQFNTKAVASHMRILESITPDRSWQSTGYPSEPLLACAAARCLHDSEDSLCQTLKQLCNKILNEMVDTGDKGELISRLLLLIGKDLYCRSLATWPKGPISNILTAENELSDCVPVSVVGYLEFMFGDVVPLKAKTQLQGWCLNFTHWIPMASHIRNIKQPLLARHDFAKLHWFRTSAVQCCHNQPKIDKVIPIYYKDSSKSKSRFSHILISDRARAMSSKPDLASITHETIFGCDATEPYVVILLDMGIPASKPEASWDSSTSNGPCRIYVPGIELTSLPFLTAKDTKIISLFNEMLGPKQTTPPAPVIAELARKVAIGRTVRHDTMLWYIKTEEHEGYAEKNGLKGAWYPPARKTSENILSRQ</sequence>
<evidence type="ECO:0000313" key="3">
    <source>
        <dbReference type="Proteomes" id="UP000383932"/>
    </source>
</evidence>
<dbReference type="PANTHER" id="PTHR33266">
    <property type="entry name" value="CHROMOSOME 15, WHOLE GENOME SHOTGUN SEQUENCE"/>
    <property type="match status" value="1"/>
</dbReference>
<reference evidence="2 3" key="1">
    <citation type="journal article" date="2019" name="Fungal Biol. Biotechnol.">
        <title>Draft genome sequence of fastidious pathogen Ceratobasidium theobromae, which causes vascular-streak dieback in Theobroma cacao.</title>
        <authorList>
            <person name="Ali S.S."/>
            <person name="Asman A."/>
            <person name="Shao J."/>
            <person name="Firmansyah A.P."/>
            <person name="Susilo A.W."/>
            <person name="Rosmana A."/>
            <person name="McMahon P."/>
            <person name="Junaid M."/>
            <person name="Guest D."/>
            <person name="Kheng T.Y."/>
            <person name="Meinhardt L.W."/>
            <person name="Bailey B.A."/>
        </authorList>
    </citation>
    <scope>NUCLEOTIDE SEQUENCE [LARGE SCALE GENOMIC DNA]</scope>
    <source>
        <strain evidence="2 3">CT2</strain>
    </source>
</reference>